<proteinExistence type="inferred from homology"/>
<comment type="similarity">
    <text evidence="2 5">Belongs to the GrpE family.</text>
</comment>
<dbReference type="Pfam" id="PF01025">
    <property type="entry name" value="GrpE"/>
    <property type="match status" value="1"/>
</dbReference>
<dbReference type="SUPFAM" id="SSF58014">
    <property type="entry name" value="Coiled-coil domain of nucleotide exchange factor GrpE"/>
    <property type="match status" value="1"/>
</dbReference>
<feature type="region of interest" description="Disordered" evidence="6">
    <location>
        <begin position="11"/>
        <end position="31"/>
    </location>
</feature>
<comment type="subcellular location">
    <subcellularLocation>
        <location evidence="1 4">Mitochondrion matrix</location>
    </subcellularLocation>
</comment>
<dbReference type="GO" id="GO:0001405">
    <property type="term" value="C:PAM complex, Tim23 associated import motor"/>
    <property type="evidence" value="ECO:0007669"/>
    <property type="project" value="TreeGrafter"/>
</dbReference>
<dbReference type="Gene3D" id="3.90.20.20">
    <property type="match status" value="1"/>
</dbReference>
<dbReference type="PANTHER" id="PTHR21237:SF23">
    <property type="entry name" value="GRPE PROTEIN HOMOLOG, MITOCHONDRIAL"/>
    <property type="match status" value="1"/>
</dbReference>
<keyword evidence="3 4" id="KW-0143">Chaperone</keyword>
<dbReference type="AlphaFoldDB" id="A0A0F7SGI2"/>
<dbReference type="GO" id="GO:0030150">
    <property type="term" value="P:protein import into mitochondrial matrix"/>
    <property type="evidence" value="ECO:0007669"/>
    <property type="project" value="TreeGrafter"/>
</dbReference>
<evidence type="ECO:0000256" key="2">
    <source>
        <dbReference type="ARBA" id="ARBA00009054"/>
    </source>
</evidence>
<evidence type="ECO:0000256" key="3">
    <source>
        <dbReference type="ARBA" id="ARBA00023186"/>
    </source>
</evidence>
<dbReference type="HAMAP" id="MF_01151">
    <property type="entry name" value="GrpE"/>
    <property type="match status" value="1"/>
</dbReference>
<dbReference type="GO" id="GO:0042803">
    <property type="term" value="F:protein homodimerization activity"/>
    <property type="evidence" value="ECO:0007669"/>
    <property type="project" value="InterPro"/>
</dbReference>
<evidence type="ECO:0000256" key="5">
    <source>
        <dbReference type="RuleBase" id="RU004478"/>
    </source>
</evidence>
<dbReference type="PRINTS" id="PR00773">
    <property type="entry name" value="GRPEPROTEIN"/>
</dbReference>
<dbReference type="InterPro" id="IPR009012">
    <property type="entry name" value="GrpE_head"/>
</dbReference>
<evidence type="ECO:0000313" key="7">
    <source>
        <dbReference type="EMBL" id="CDZ96848.1"/>
    </source>
</evidence>
<name>A0A0F7SGI2_PHARH</name>
<reference evidence="7" key="1">
    <citation type="submission" date="2014-08" db="EMBL/GenBank/DDBJ databases">
        <authorList>
            <person name="Sharma Rahul"/>
            <person name="Thines Marco"/>
        </authorList>
    </citation>
    <scope>NUCLEOTIDE SEQUENCE</scope>
</reference>
<dbReference type="EMBL" id="LN483167">
    <property type="protein sequence ID" value="CDZ96848.1"/>
    <property type="molecule type" value="Genomic_DNA"/>
</dbReference>
<dbReference type="GO" id="GO:0006457">
    <property type="term" value="P:protein folding"/>
    <property type="evidence" value="ECO:0007669"/>
    <property type="project" value="InterPro"/>
</dbReference>
<dbReference type="PROSITE" id="PS01071">
    <property type="entry name" value="GRPE"/>
    <property type="match status" value="1"/>
</dbReference>
<evidence type="ECO:0000256" key="4">
    <source>
        <dbReference type="RuleBase" id="RU000640"/>
    </source>
</evidence>
<dbReference type="FunFam" id="2.30.22.10:FF:000002">
    <property type="entry name" value="GrpE protein homolog"/>
    <property type="match status" value="1"/>
</dbReference>
<dbReference type="GO" id="GO:0051087">
    <property type="term" value="F:protein-folding chaperone binding"/>
    <property type="evidence" value="ECO:0007669"/>
    <property type="project" value="InterPro"/>
</dbReference>
<dbReference type="InterPro" id="IPR013805">
    <property type="entry name" value="GrpE_CC"/>
</dbReference>
<sequence length="253" mass="27343">MMSRTFLRAATRSCAAATSTTTTPSMIIRSAGRPLTSSARISSYTPSPASFSVRSIRGYSTDAPKSVEGSDKTESSASAEAQKEGEDVVVEDPKLKELQAKIEEAGKKAAELTTALQYSQADFQNLQRRSSIEQDKARDYAISKFASDLLSTIDILTLALKHVTQPVPAENTELSSLFDGVKMTQAELLKVLKKHGVEQFDPTGEKFDPNLHEALFQAPIPGKTPGTVFDVSSLGYTLKGRVIRAAQVGVVRE</sequence>
<dbReference type="GO" id="GO:0051082">
    <property type="term" value="F:unfolded protein binding"/>
    <property type="evidence" value="ECO:0007669"/>
    <property type="project" value="TreeGrafter"/>
</dbReference>
<dbReference type="Gene3D" id="2.30.22.10">
    <property type="entry name" value="Head domain of nucleotide exchange factor GrpE"/>
    <property type="match status" value="1"/>
</dbReference>
<feature type="region of interest" description="Disordered" evidence="6">
    <location>
        <begin position="61"/>
        <end position="88"/>
    </location>
</feature>
<accession>A0A0F7SGI2</accession>
<dbReference type="GO" id="GO:0000774">
    <property type="term" value="F:adenyl-nucleotide exchange factor activity"/>
    <property type="evidence" value="ECO:0007669"/>
    <property type="project" value="InterPro"/>
</dbReference>
<dbReference type="CDD" id="cd00446">
    <property type="entry name" value="GrpE"/>
    <property type="match status" value="1"/>
</dbReference>
<dbReference type="InterPro" id="IPR000740">
    <property type="entry name" value="GrpE"/>
</dbReference>
<comment type="function">
    <text evidence="4">Essential component of the PAM complex, a complex required for the translocation of transit peptide-containing proteins from the inner membrane into the mitochondrial matrix in an ATP-dependent manner.</text>
</comment>
<evidence type="ECO:0000256" key="1">
    <source>
        <dbReference type="ARBA" id="ARBA00004305"/>
    </source>
</evidence>
<dbReference type="SUPFAM" id="SSF51064">
    <property type="entry name" value="Head domain of nucleotide exchange factor GrpE"/>
    <property type="match status" value="1"/>
</dbReference>
<organism evidence="7">
    <name type="scientific">Phaffia rhodozyma</name>
    <name type="common">Yeast</name>
    <name type="synonym">Xanthophyllomyces dendrorhous</name>
    <dbReference type="NCBI Taxonomy" id="264483"/>
    <lineage>
        <taxon>Eukaryota</taxon>
        <taxon>Fungi</taxon>
        <taxon>Dikarya</taxon>
        <taxon>Basidiomycota</taxon>
        <taxon>Agaricomycotina</taxon>
        <taxon>Tremellomycetes</taxon>
        <taxon>Cystofilobasidiales</taxon>
        <taxon>Mrakiaceae</taxon>
        <taxon>Phaffia</taxon>
    </lineage>
</organism>
<dbReference type="PANTHER" id="PTHR21237">
    <property type="entry name" value="GRPE PROTEIN"/>
    <property type="match status" value="1"/>
</dbReference>
<evidence type="ECO:0000256" key="6">
    <source>
        <dbReference type="SAM" id="MobiDB-lite"/>
    </source>
</evidence>
<feature type="compositionally biased region" description="Low complexity" evidence="6">
    <location>
        <begin position="11"/>
        <end position="23"/>
    </location>
</feature>
<protein>
    <recommendedName>
        <fullName evidence="4">GrpE protein homolog</fullName>
    </recommendedName>
</protein>
<keyword evidence="4" id="KW-0496">Mitochondrion</keyword>